<evidence type="ECO:0000313" key="11">
    <source>
        <dbReference type="Proteomes" id="UP000253934"/>
    </source>
</evidence>
<name>A0A369KSE8_9BACT</name>
<reference evidence="10" key="1">
    <citation type="submission" date="2018-04" db="EMBL/GenBank/DDBJ databases">
        <title>Draft genome sequence of the Candidatus Spirobacillus cienkowskii, a pathogen of freshwater Daphnia species, reconstructed from hemolymph metagenomic reads.</title>
        <authorList>
            <person name="Bresciani L."/>
            <person name="Lemos L.N."/>
            <person name="Wale N."/>
            <person name="Lin J.Y."/>
            <person name="Fernandes G.R."/>
            <person name="Duffy M.A."/>
            <person name="Rodrigues J.M."/>
        </authorList>
    </citation>
    <scope>NUCLEOTIDE SEQUENCE [LARGE SCALE GENOMIC DNA]</scope>
    <source>
        <strain evidence="10">Binning01</strain>
    </source>
</reference>
<dbReference type="Pfam" id="PF04324">
    <property type="entry name" value="Fer2_BFD"/>
    <property type="match status" value="1"/>
</dbReference>
<dbReference type="PANTHER" id="PTHR37424">
    <property type="entry name" value="BACTERIOFERRITIN-ASSOCIATED FERREDOXIN"/>
    <property type="match status" value="1"/>
</dbReference>
<dbReference type="RefSeq" id="WP_338637727.1">
    <property type="nucleotide sequence ID" value="NZ_CP146516.1"/>
</dbReference>
<gene>
    <name evidence="10" type="ORF">DCC88_08640</name>
</gene>
<keyword evidence="5" id="KW-0408">Iron</keyword>
<organism evidence="10 11">
    <name type="scientific">Spirobacillus cienkowskii</name>
    <dbReference type="NCBI Taxonomy" id="495820"/>
    <lineage>
        <taxon>Bacteria</taxon>
        <taxon>Pseudomonadati</taxon>
        <taxon>Bdellovibrionota</taxon>
        <taxon>Oligoflexia</taxon>
        <taxon>Silvanigrellales</taxon>
        <taxon>Spirobacillus</taxon>
    </lineage>
</organism>
<keyword evidence="11" id="KW-1185">Reference proteome</keyword>
<evidence type="ECO:0000256" key="8">
    <source>
        <dbReference type="ARBA" id="ARBA00046332"/>
    </source>
</evidence>
<evidence type="ECO:0000259" key="9">
    <source>
        <dbReference type="Pfam" id="PF04324"/>
    </source>
</evidence>
<comment type="caution">
    <text evidence="10">The sequence shown here is derived from an EMBL/GenBank/DDBJ whole genome shotgun (WGS) entry which is preliminary data.</text>
</comment>
<protein>
    <recommendedName>
        <fullName evidence="7">Bacterioferritin-associated ferredoxin</fullName>
    </recommendedName>
</protein>
<keyword evidence="4" id="KW-0249">Electron transport</keyword>
<keyword evidence="6" id="KW-0411">Iron-sulfur</keyword>
<evidence type="ECO:0000256" key="4">
    <source>
        <dbReference type="ARBA" id="ARBA00022982"/>
    </source>
</evidence>
<dbReference type="InterPro" id="IPR041854">
    <property type="entry name" value="BFD-like_2Fe2S-bd_dom_sf"/>
</dbReference>
<dbReference type="Proteomes" id="UP000253934">
    <property type="component" value="Unassembled WGS sequence"/>
</dbReference>
<dbReference type="PANTHER" id="PTHR37424:SF1">
    <property type="entry name" value="BACTERIOFERRITIN-ASSOCIATED FERREDOXIN"/>
    <property type="match status" value="1"/>
</dbReference>
<dbReference type="Gene3D" id="1.10.10.1100">
    <property type="entry name" value="BFD-like [2Fe-2S]-binding domain"/>
    <property type="match status" value="1"/>
</dbReference>
<evidence type="ECO:0000256" key="1">
    <source>
        <dbReference type="ARBA" id="ARBA00022448"/>
    </source>
</evidence>
<evidence type="ECO:0000256" key="7">
    <source>
        <dbReference type="ARBA" id="ARBA00039386"/>
    </source>
</evidence>
<dbReference type="GO" id="GO:0051537">
    <property type="term" value="F:2 iron, 2 sulfur cluster binding"/>
    <property type="evidence" value="ECO:0007669"/>
    <property type="project" value="UniProtKB-KW"/>
</dbReference>
<dbReference type="GO" id="GO:0046872">
    <property type="term" value="F:metal ion binding"/>
    <property type="evidence" value="ECO:0007669"/>
    <property type="project" value="UniProtKB-KW"/>
</dbReference>
<keyword evidence="2" id="KW-0001">2Fe-2S</keyword>
<dbReference type="InterPro" id="IPR007419">
    <property type="entry name" value="BFD-like_2Fe2S-bd_dom"/>
</dbReference>
<comment type="similarity">
    <text evidence="8">Belongs to the Bfd family.</text>
</comment>
<sequence length="80" mass="8649">MLMCLCYGVSCNQIKKIVQSGVDTIEGVQKECGAGSGCGCCLQSLEKIVNKELTKIVELTMNAQEAVEPNNTHNQCSLLR</sequence>
<evidence type="ECO:0000256" key="2">
    <source>
        <dbReference type="ARBA" id="ARBA00022714"/>
    </source>
</evidence>
<evidence type="ECO:0000256" key="3">
    <source>
        <dbReference type="ARBA" id="ARBA00022723"/>
    </source>
</evidence>
<feature type="domain" description="BFD-like [2Fe-2S]-binding" evidence="9">
    <location>
        <begin position="3"/>
        <end position="50"/>
    </location>
</feature>
<proteinExistence type="inferred from homology"/>
<evidence type="ECO:0000256" key="5">
    <source>
        <dbReference type="ARBA" id="ARBA00023004"/>
    </source>
</evidence>
<keyword evidence="1" id="KW-0813">Transport</keyword>
<evidence type="ECO:0000313" key="10">
    <source>
        <dbReference type="EMBL" id="RDB35757.1"/>
    </source>
</evidence>
<evidence type="ECO:0000256" key="6">
    <source>
        <dbReference type="ARBA" id="ARBA00023014"/>
    </source>
</evidence>
<dbReference type="InterPro" id="IPR052371">
    <property type="entry name" value="BFD-associated_ferredoxin"/>
</dbReference>
<dbReference type="AlphaFoldDB" id="A0A369KSE8"/>
<dbReference type="EMBL" id="QOVW01000076">
    <property type="protein sequence ID" value="RDB35757.1"/>
    <property type="molecule type" value="Genomic_DNA"/>
</dbReference>
<keyword evidence="3" id="KW-0479">Metal-binding</keyword>
<accession>A0A369KSE8</accession>